<evidence type="ECO:0000313" key="3">
    <source>
        <dbReference type="Proteomes" id="UP000030661"/>
    </source>
</evidence>
<keyword evidence="3" id="KW-1185">Reference proteome</keyword>
<dbReference type="InterPro" id="IPR016024">
    <property type="entry name" value="ARM-type_fold"/>
</dbReference>
<protein>
    <submittedName>
        <fullName evidence="2">Alpha-Rep4</fullName>
    </submittedName>
</protein>
<dbReference type="AlphaFoldDB" id="A0A081BTQ3"/>
<feature type="transmembrane region" description="Helical" evidence="1">
    <location>
        <begin position="37"/>
        <end position="58"/>
    </location>
</feature>
<dbReference type="InterPro" id="IPR011989">
    <property type="entry name" value="ARM-like"/>
</dbReference>
<name>A0A081BTQ3_VECG1</name>
<feature type="transmembrane region" description="Helical" evidence="1">
    <location>
        <begin position="135"/>
        <end position="155"/>
    </location>
</feature>
<evidence type="ECO:0000256" key="1">
    <source>
        <dbReference type="SAM" id="Phobius"/>
    </source>
</evidence>
<dbReference type="GO" id="GO:0016491">
    <property type="term" value="F:oxidoreductase activity"/>
    <property type="evidence" value="ECO:0007669"/>
    <property type="project" value="TreeGrafter"/>
</dbReference>
<feature type="transmembrane region" description="Helical" evidence="1">
    <location>
        <begin position="7"/>
        <end position="25"/>
    </location>
</feature>
<feature type="transmembrane region" description="Helical" evidence="1">
    <location>
        <begin position="96"/>
        <end position="123"/>
    </location>
</feature>
<dbReference type="STRING" id="1499967.U27_02666"/>
<dbReference type="SUPFAM" id="SSF48371">
    <property type="entry name" value="ARM repeat"/>
    <property type="match status" value="1"/>
</dbReference>
<gene>
    <name evidence="2" type="ORF">U27_02666</name>
</gene>
<keyword evidence="1" id="KW-0812">Transmembrane</keyword>
<dbReference type="InterPro" id="IPR004155">
    <property type="entry name" value="PBS_lyase_HEAT"/>
</dbReference>
<dbReference type="Proteomes" id="UP000030661">
    <property type="component" value="Unassembled WGS sequence"/>
</dbReference>
<dbReference type="Gene3D" id="1.25.10.10">
    <property type="entry name" value="Leucine-rich Repeat Variant"/>
    <property type="match status" value="1"/>
</dbReference>
<dbReference type="SMART" id="SM00567">
    <property type="entry name" value="EZ_HEAT"/>
    <property type="match status" value="4"/>
</dbReference>
<accession>A0A081BTQ3</accession>
<dbReference type="Pfam" id="PF13646">
    <property type="entry name" value="HEAT_2"/>
    <property type="match status" value="2"/>
</dbReference>
<feature type="transmembrane region" description="Helical" evidence="1">
    <location>
        <begin position="65"/>
        <end position="84"/>
    </location>
</feature>
<evidence type="ECO:0000313" key="2">
    <source>
        <dbReference type="EMBL" id="GAK55708.1"/>
    </source>
</evidence>
<keyword evidence="1" id="KW-0472">Membrane</keyword>
<dbReference type="PANTHER" id="PTHR12697">
    <property type="entry name" value="PBS LYASE HEAT-LIKE PROTEIN"/>
    <property type="match status" value="1"/>
</dbReference>
<dbReference type="EMBL" id="DF820464">
    <property type="protein sequence ID" value="GAK55708.1"/>
    <property type="molecule type" value="Genomic_DNA"/>
</dbReference>
<organism evidence="2">
    <name type="scientific">Vecturithrix granuli</name>
    <dbReference type="NCBI Taxonomy" id="1499967"/>
    <lineage>
        <taxon>Bacteria</taxon>
        <taxon>Candidatus Moduliflexota</taxon>
        <taxon>Candidatus Vecturitrichia</taxon>
        <taxon>Candidatus Vecturitrichales</taxon>
        <taxon>Candidatus Vecturitrichaceae</taxon>
        <taxon>Candidatus Vecturithrix</taxon>
    </lineage>
</organism>
<proteinExistence type="predicted"/>
<dbReference type="HOGENOM" id="CLU_812950_0_0_0"/>
<dbReference type="PANTHER" id="PTHR12697:SF5">
    <property type="entry name" value="DEOXYHYPUSINE HYDROXYLASE"/>
    <property type="match status" value="1"/>
</dbReference>
<sequence>MMHLRGILLALWLGLITCAGYLLYFRPENARFHLGSWYPLLLNSVPFGVIIGSVLIAVFATHLRIIGIISSVMLICAFIIVHIADQLWGSSMGSYGWIVAFLCQSIAVPAAAIASLLAGSVSLIRLLQFHSPDRIPIIAAFMVIVAGLFGFTYMINRPPDIERLLQTLKSADAAKQLETIHLLRDLKDARIIEPIIALLHNPDEPFYLRSAAAWTLGNQGGESRIIQALIAASREQDRNIREAAIFSLGQASQNIITEQELQQAIETLAHALTDPEELVRIAAVQSIGWLNDKHAMRLLINALSDESSLVRYHAHEALVHLSGQDFGENTGQWKTWHQESQ</sequence>
<keyword evidence="1" id="KW-1133">Transmembrane helix</keyword>
<dbReference type="eggNOG" id="COG1413">
    <property type="taxonomic scope" value="Bacteria"/>
</dbReference>
<reference evidence="2" key="1">
    <citation type="journal article" date="2015" name="PeerJ">
        <title>First genomic representation of candidate bacterial phylum KSB3 points to enhanced environmental sensing as a trigger of wastewater bulking.</title>
        <authorList>
            <person name="Sekiguchi Y."/>
            <person name="Ohashi A."/>
            <person name="Parks D.H."/>
            <person name="Yamauchi T."/>
            <person name="Tyson G.W."/>
            <person name="Hugenholtz P."/>
        </authorList>
    </citation>
    <scope>NUCLEOTIDE SEQUENCE [LARGE SCALE GENOMIC DNA]</scope>
</reference>